<keyword evidence="4" id="KW-1185">Reference proteome</keyword>
<dbReference type="InterPro" id="IPR011333">
    <property type="entry name" value="SKP1/BTB/POZ_sf"/>
</dbReference>
<dbReference type="Proteomes" id="UP000008549">
    <property type="component" value="Unassembled WGS sequence"/>
</dbReference>
<dbReference type="Pfam" id="PF00651">
    <property type="entry name" value="BTB"/>
    <property type="match status" value="1"/>
</dbReference>
<dbReference type="InterPro" id="IPR002083">
    <property type="entry name" value="MATH/TRAF_dom"/>
</dbReference>
<sequence length="292" mass="34170">MNGIDQDVFKAYNVFQNEELTRTLGDCQTFSEDQMTEREFTLKHVFNDVGKLENYQDLYSPEEEHFGVDWSINMDRYDNHLGIFLIPNDTKNQEIGVDCSMKIVSKNKEKTCSMSISCVFGSRDYRGFRRFIDWGTLENEYLDDGKLEVEVHVKITKTMEIPEEIIGFPRKDLRSFGEDMEQVYDYLSAHSPYFNTLFLGKFQEAEKSEIELKDVDPQDFQYYLEVLYLEDEIDGGLLYLSYFSKLSTLDDKKLCLDQIKSKEDIRSVVPEDPKGMDNEILAELFKKSLAFN</sequence>
<dbReference type="PANTHER" id="PTHR22743">
    <property type="entry name" value="MEPRIN/TRAF-LIKE MATH FAMILY-C.ELEGANS"/>
    <property type="match status" value="1"/>
</dbReference>
<evidence type="ECO:0000259" key="1">
    <source>
        <dbReference type="PROSITE" id="PS50097"/>
    </source>
</evidence>
<dbReference type="RefSeq" id="XP_002649023.1">
    <property type="nucleotide sequence ID" value="XM_002648977.1"/>
</dbReference>
<organism evidence="3 4">
    <name type="scientific">Caenorhabditis briggsae</name>
    <dbReference type="NCBI Taxonomy" id="6238"/>
    <lineage>
        <taxon>Eukaryota</taxon>
        <taxon>Metazoa</taxon>
        <taxon>Ecdysozoa</taxon>
        <taxon>Nematoda</taxon>
        <taxon>Chromadorea</taxon>
        <taxon>Rhabditida</taxon>
        <taxon>Rhabditina</taxon>
        <taxon>Rhabditomorpha</taxon>
        <taxon>Rhabditoidea</taxon>
        <taxon>Rhabditidae</taxon>
        <taxon>Peloderinae</taxon>
        <taxon>Caenorhabditis</taxon>
    </lineage>
</organism>
<evidence type="ECO:0000313" key="4">
    <source>
        <dbReference type="Proteomes" id="UP000008549"/>
    </source>
</evidence>
<dbReference type="InterPro" id="IPR052664">
    <property type="entry name" value="BTB-MATH_domain_protein"/>
</dbReference>
<dbReference type="InterPro" id="IPR008974">
    <property type="entry name" value="TRAF-like"/>
</dbReference>
<dbReference type="CDD" id="cd18186">
    <property type="entry name" value="BTB_POZ_ZBTB_KLHL-like"/>
    <property type="match status" value="1"/>
</dbReference>
<dbReference type="Gene3D" id="3.30.710.10">
    <property type="entry name" value="Potassium Channel Kv1.1, Chain A"/>
    <property type="match status" value="1"/>
</dbReference>
<evidence type="ECO:0000313" key="3">
    <source>
        <dbReference type="EMBL" id="CAP38263.1"/>
    </source>
</evidence>
<dbReference type="CTD" id="8591037"/>
<dbReference type="InterPro" id="IPR000210">
    <property type="entry name" value="BTB/POZ_dom"/>
</dbReference>
<dbReference type="EMBL" id="HE601387">
    <property type="protein sequence ID" value="CAP38263.1"/>
    <property type="molecule type" value="Genomic_DNA"/>
</dbReference>
<dbReference type="SUPFAM" id="SSF49599">
    <property type="entry name" value="TRAF domain-like"/>
    <property type="match status" value="1"/>
</dbReference>
<gene>
    <name evidence="3" type="ORF">CBG21474</name>
    <name evidence="3" type="ORF">CBG_21474</name>
</gene>
<dbReference type="PROSITE" id="PS50144">
    <property type="entry name" value="MATH"/>
    <property type="match status" value="1"/>
</dbReference>
<feature type="domain" description="MATH" evidence="2">
    <location>
        <begin position="39"/>
        <end position="153"/>
    </location>
</feature>
<dbReference type="AlphaFoldDB" id="A8Y045"/>
<dbReference type="KEGG" id="cbr:CBG_21474"/>
<dbReference type="CDD" id="cd00121">
    <property type="entry name" value="MATH"/>
    <property type="match status" value="1"/>
</dbReference>
<feature type="domain" description="BTB" evidence="1">
    <location>
        <begin position="186"/>
        <end position="228"/>
    </location>
</feature>
<proteinExistence type="predicted"/>
<dbReference type="PROSITE" id="PS50097">
    <property type="entry name" value="BTB"/>
    <property type="match status" value="1"/>
</dbReference>
<dbReference type="SMART" id="SM00061">
    <property type="entry name" value="MATH"/>
    <property type="match status" value="1"/>
</dbReference>
<reference evidence="3 4" key="2">
    <citation type="journal article" date="2011" name="PLoS Genet.">
        <title>Caenorhabditis briggsae recombinant inbred line genotypes reveal inter-strain incompatibility and the evolution of recombination.</title>
        <authorList>
            <person name="Ross J.A."/>
            <person name="Koboldt D.C."/>
            <person name="Staisch J.E."/>
            <person name="Chamberlin H.M."/>
            <person name="Gupta B.P."/>
            <person name="Miller R.D."/>
            <person name="Baird S.E."/>
            <person name="Haag E.S."/>
        </authorList>
    </citation>
    <scope>NUCLEOTIDE SEQUENCE [LARGE SCALE GENOMIC DNA]</scope>
    <source>
        <strain evidence="3 4">AF16</strain>
    </source>
</reference>
<dbReference type="FunCoup" id="A8Y045">
    <property type="interactions" value="21"/>
</dbReference>
<dbReference type="InParanoid" id="A8Y045"/>
<dbReference type="SUPFAM" id="SSF54695">
    <property type="entry name" value="POZ domain"/>
    <property type="match status" value="1"/>
</dbReference>
<protein>
    <submittedName>
        <fullName evidence="3">Protein CBG21474</fullName>
    </submittedName>
</protein>
<dbReference type="GeneID" id="8591037"/>
<name>A8Y045_CAEBR</name>
<dbReference type="PANTHER" id="PTHR22743:SF165">
    <property type="entry name" value="BTB AND MATH DOMAIN CONTAINING-RELATED"/>
    <property type="match status" value="1"/>
</dbReference>
<evidence type="ECO:0000259" key="2">
    <source>
        <dbReference type="PROSITE" id="PS50144"/>
    </source>
</evidence>
<dbReference type="Gene3D" id="2.60.210.10">
    <property type="entry name" value="Apoptosis, Tumor Necrosis Factor Receptor Associated Protein 2, Chain A"/>
    <property type="match status" value="1"/>
</dbReference>
<dbReference type="Pfam" id="PF00917">
    <property type="entry name" value="MATH"/>
    <property type="match status" value="1"/>
</dbReference>
<accession>A8Y045</accession>
<dbReference type="HOGENOM" id="CLU_051249_1_0_1"/>
<reference evidence="3 4" key="1">
    <citation type="journal article" date="2003" name="PLoS Biol.">
        <title>The genome sequence of Caenorhabditis briggsae: a platform for comparative genomics.</title>
        <authorList>
            <person name="Stein L.D."/>
            <person name="Bao Z."/>
            <person name="Blasiar D."/>
            <person name="Blumenthal T."/>
            <person name="Brent M.R."/>
            <person name="Chen N."/>
            <person name="Chinwalla A."/>
            <person name="Clarke L."/>
            <person name="Clee C."/>
            <person name="Coghlan A."/>
            <person name="Coulson A."/>
            <person name="D'Eustachio P."/>
            <person name="Fitch D.H."/>
            <person name="Fulton L.A."/>
            <person name="Fulton R.E."/>
            <person name="Griffiths-Jones S."/>
            <person name="Harris T.W."/>
            <person name="Hillier L.W."/>
            <person name="Kamath R."/>
            <person name="Kuwabara P.E."/>
            <person name="Mardis E.R."/>
            <person name="Marra M.A."/>
            <person name="Miner T.L."/>
            <person name="Minx P."/>
            <person name="Mullikin J.C."/>
            <person name="Plumb R.W."/>
            <person name="Rogers J."/>
            <person name="Schein J.E."/>
            <person name="Sohrmann M."/>
            <person name="Spieth J."/>
            <person name="Stajich J.E."/>
            <person name="Wei C."/>
            <person name="Willey D."/>
            <person name="Wilson R.K."/>
            <person name="Durbin R."/>
            <person name="Waterston R.H."/>
        </authorList>
    </citation>
    <scope>NUCLEOTIDE SEQUENCE [LARGE SCALE GENOMIC DNA]</scope>
    <source>
        <strain evidence="3 4">AF16</strain>
    </source>
</reference>